<dbReference type="PIRSF" id="PIRSF017082">
    <property type="entry name" value="YflP"/>
    <property type="match status" value="1"/>
</dbReference>
<comment type="similarity">
    <text evidence="1">Belongs to the UPF0065 (bug) family.</text>
</comment>
<dbReference type="AlphaFoldDB" id="A0A1W6Z3L4"/>
<feature type="chain" id="PRO_5012348485" description="Receptor" evidence="2">
    <location>
        <begin position="26"/>
        <end position="319"/>
    </location>
</feature>
<feature type="signal peptide" evidence="2">
    <location>
        <begin position="1"/>
        <end position="25"/>
    </location>
</feature>
<proteinExistence type="inferred from homology"/>
<accession>A0A1W6Z3L4</accession>
<evidence type="ECO:0000256" key="1">
    <source>
        <dbReference type="ARBA" id="ARBA00006987"/>
    </source>
</evidence>
<gene>
    <name evidence="3" type="ORF">CAL13_17840</name>
</gene>
<sequence length="319" mass="33998">MFRMKTWLAGIAAGAMMLTAPTAFAAWPERPVELIVGFAAGGGTDLTARTLAMFLEKELGGSVVVVNKPGASGALALGMVARAKPDGYTLGMTNMPGLLTLPIERNTGFTGADFTYLATLVRDPSAFSVKADSPYKSLQELIAAVRAKPGLISYGSTGVGTDDHLALVMFETATGTKMNHVPFNGAGPLRNSVLGGHADVGGMNLGEAMPYSGDKLRILAQASEKRSPLAPDVPTFKEQGVDLVFASERGVIGPKGLPPEVEKKLADALAHIADDPEFQKKMLQQFTEMDYLPGDKWQARLQAADAQFRAMWARQKWVD</sequence>
<dbReference type="Gene3D" id="3.40.190.10">
    <property type="entry name" value="Periplasmic binding protein-like II"/>
    <property type="match status" value="1"/>
</dbReference>
<evidence type="ECO:0008006" key="5">
    <source>
        <dbReference type="Google" id="ProtNLM"/>
    </source>
</evidence>
<keyword evidence="4" id="KW-1185">Reference proteome</keyword>
<dbReference type="SUPFAM" id="SSF53850">
    <property type="entry name" value="Periplasmic binding protein-like II"/>
    <property type="match status" value="1"/>
</dbReference>
<organism evidence="3 4">
    <name type="scientific">Bordetella genomosp. 9</name>
    <dbReference type="NCBI Taxonomy" id="1416803"/>
    <lineage>
        <taxon>Bacteria</taxon>
        <taxon>Pseudomonadati</taxon>
        <taxon>Pseudomonadota</taxon>
        <taxon>Betaproteobacteria</taxon>
        <taxon>Burkholderiales</taxon>
        <taxon>Alcaligenaceae</taxon>
        <taxon>Bordetella</taxon>
    </lineage>
</organism>
<dbReference type="Proteomes" id="UP000194139">
    <property type="component" value="Chromosome"/>
</dbReference>
<evidence type="ECO:0000256" key="2">
    <source>
        <dbReference type="SAM" id="SignalP"/>
    </source>
</evidence>
<dbReference type="Pfam" id="PF03401">
    <property type="entry name" value="TctC"/>
    <property type="match status" value="1"/>
</dbReference>
<dbReference type="CDD" id="cd07012">
    <property type="entry name" value="PBP2_Bug_TTT"/>
    <property type="match status" value="1"/>
</dbReference>
<evidence type="ECO:0000313" key="4">
    <source>
        <dbReference type="Proteomes" id="UP000194139"/>
    </source>
</evidence>
<dbReference type="EMBL" id="CP021109">
    <property type="protein sequence ID" value="ARP87866.1"/>
    <property type="molecule type" value="Genomic_DNA"/>
</dbReference>
<dbReference type="RefSeq" id="WP_086073120.1">
    <property type="nucleotide sequence ID" value="NZ_CP021109.1"/>
</dbReference>
<dbReference type="InterPro" id="IPR005064">
    <property type="entry name" value="BUG"/>
</dbReference>
<keyword evidence="2" id="KW-0732">Signal</keyword>
<name>A0A1W6Z3L4_9BORD</name>
<reference evidence="3 4" key="1">
    <citation type="submission" date="2017-05" db="EMBL/GenBank/DDBJ databases">
        <title>Complete and WGS of Bordetella genogroups.</title>
        <authorList>
            <person name="Spilker T."/>
            <person name="LiPuma J."/>
        </authorList>
    </citation>
    <scope>NUCLEOTIDE SEQUENCE [LARGE SCALE GENOMIC DNA]</scope>
    <source>
        <strain evidence="3 4">AU17164</strain>
    </source>
</reference>
<dbReference type="PANTHER" id="PTHR42928:SF5">
    <property type="entry name" value="BLR1237 PROTEIN"/>
    <property type="match status" value="1"/>
</dbReference>
<dbReference type="PANTHER" id="PTHR42928">
    <property type="entry name" value="TRICARBOXYLATE-BINDING PROTEIN"/>
    <property type="match status" value="1"/>
</dbReference>
<dbReference type="Gene3D" id="3.40.190.150">
    <property type="entry name" value="Bordetella uptake gene, domain 1"/>
    <property type="match status" value="1"/>
</dbReference>
<protein>
    <recommendedName>
        <fullName evidence="5">Receptor</fullName>
    </recommendedName>
</protein>
<evidence type="ECO:0000313" key="3">
    <source>
        <dbReference type="EMBL" id="ARP87866.1"/>
    </source>
</evidence>
<dbReference type="InterPro" id="IPR042100">
    <property type="entry name" value="Bug_dom1"/>
</dbReference>